<dbReference type="AlphaFoldDB" id="A0A0H2U3E1"/>
<reference evidence="3" key="2">
    <citation type="submission" date="2011-03" db="EMBL/GenBank/DDBJ databases">
        <title>Annotation of Magnaporthe poae ATCC 64411.</title>
        <authorList>
            <person name="Ma L.-J."/>
            <person name="Dead R."/>
            <person name="Young S.K."/>
            <person name="Zeng Q."/>
            <person name="Gargeya S."/>
            <person name="Fitzgerald M."/>
            <person name="Haas B."/>
            <person name="Abouelleil A."/>
            <person name="Alvarado L."/>
            <person name="Arachchi H.M."/>
            <person name="Berlin A."/>
            <person name="Brown A."/>
            <person name="Chapman S.B."/>
            <person name="Chen Z."/>
            <person name="Dunbar C."/>
            <person name="Freedman E."/>
            <person name="Gearin G."/>
            <person name="Gellesch M."/>
            <person name="Goldberg J."/>
            <person name="Griggs A."/>
            <person name="Gujja S."/>
            <person name="Heiman D."/>
            <person name="Howarth C."/>
            <person name="Larson L."/>
            <person name="Lui A."/>
            <person name="MacDonald P.J.P."/>
            <person name="Mehta T."/>
            <person name="Montmayeur A."/>
            <person name="Murphy C."/>
            <person name="Neiman D."/>
            <person name="Pearson M."/>
            <person name="Priest M."/>
            <person name="Roberts A."/>
            <person name="Saif S."/>
            <person name="Shea T."/>
            <person name="Shenoy N."/>
            <person name="Sisk P."/>
            <person name="Stolte C."/>
            <person name="Sykes S."/>
            <person name="Yandava C."/>
            <person name="Wortman J."/>
            <person name="Nusbaum C."/>
            <person name="Birren B."/>
        </authorList>
    </citation>
    <scope>NUCLEOTIDE SEQUENCE</scope>
    <source>
        <strain evidence="3">ATCC 64411</strain>
    </source>
</reference>
<dbReference type="Gene3D" id="2.70.50.70">
    <property type="match status" value="1"/>
</dbReference>
<gene>
    <name evidence="3" type="ORF">MAPG_09370</name>
</gene>
<proteinExistence type="predicted"/>
<dbReference type="PANTHER" id="PTHR36182:SF2">
    <property type="entry name" value="LYTIC POLYSACCHARIDE MONOOXYGENASE"/>
    <property type="match status" value="1"/>
</dbReference>
<dbReference type="PANTHER" id="PTHR36182">
    <property type="entry name" value="PROTEIN, PUTATIVE (AFU_ORTHOLOGUE AFUA_6G10930)-RELATED"/>
    <property type="match status" value="1"/>
</dbReference>
<feature type="signal peptide" evidence="2">
    <location>
        <begin position="1"/>
        <end position="22"/>
    </location>
</feature>
<reference evidence="3" key="1">
    <citation type="submission" date="2010-05" db="EMBL/GenBank/DDBJ databases">
        <title>The Genome Sequence of Magnaporthe poae strain ATCC 64411.</title>
        <authorList>
            <consortium name="The Broad Institute Genome Sequencing Platform"/>
            <consortium name="Broad Institute Genome Sequencing Center for Infectious Disease"/>
            <person name="Ma L.-J."/>
            <person name="Dead R."/>
            <person name="Young S."/>
            <person name="Zeng Q."/>
            <person name="Koehrsen M."/>
            <person name="Alvarado L."/>
            <person name="Berlin A."/>
            <person name="Chapman S.B."/>
            <person name="Chen Z."/>
            <person name="Freedman E."/>
            <person name="Gellesch M."/>
            <person name="Goldberg J."/>
            <person name="Griggs A."/>
            <person name="Gujja S."/>
            <person name="Heilman E.R."/>
            <person name="Heiman D."/>
            <person name="Hepburn T."/>
            <person name="Howarth C."/>
            <person name="Jen D."/>
            <person name="Larson L."/>
            <person name="Mehta T."/>
            <person name="Neiman D."/>
            <person name="Pearson M."/>
            <person name="Roberts A."/>
            <person name="Saif S."/>
            <person name="Shea T."/>
            <person name="Shenoy N."/>
            <person name="Sisk P."/>
            <person name="Stolte C."/>
            <person name="Sykes S."/>
            <person name="Walk T."/>
            <person name="White J."/>
            <person name="Yandava C."/>
            <person name="Haas B."/>
            <person name="Nusbaum C."/>
            <person name="Birren B."/>
        </authorList>
    </citation>
    <scope>NUCLEOTIDE SEQUENCE</scope>
    <source>
        <strain evidence="3">ATCC 64411</strain>
    </source>
</reference>
<protein>
    <recommendedName>
        <fullName evidence="4">Endoglucanase</fullName>
    </recommendedName>
</protein>
<evidence type="ECO:0000256" key="1">
    <source>
        <dbReference type="SAM" id="MobiDB-lite"/>
    </source>
</evidence>
<evidence type="ECO:0008006" key="4">
    <source>
        <dbReference type="Google" id="ProtNLM"/>
    </source>
</evidence>
<dbReference type="EMBL" id="GL876976">
    <property type="protein sequence ID" value="KLU90845.1"/>
    <property type="molecule type" value="Genomic_DNA"/>
</dbReference>
<sequence length="417" mass="44371">MVKTTQILFAVAAAIIAVPIDASSAVSRSLERRHVSLAEPRPYKGTGYGPTNPLDTDGGNYPCKAPGGDGSKLVIDGSPTTVVIGEPQTVSFDGHAVHGGGSCQFGLTEGFAPTKNSVFKVIQSIEGGCPKANQPGNLEAGQKADTFSFTVPADFAPGDYTFGWIWINRIGGAPEIYMNCAPITVKAGKGSTRRSKDRREMAAMSKRQTSKYPDFFLANLGSMTGGCDTNDALRQQVPISYPNPGTNVLRPEGTSKLLAQKCDGNPHNKGAAPAKPSGTATATATASSGAGPTSTATPTTQSSAATTAAPTSTSTLRNSELGYHDCDLDLCHYFFCYYFPNHSRDLELGYHDCGLDLCTCFCYYDANSCLLELCYDHAPNICRFLVFLVGECALELGPHEADHSQHQHRYPEADDQP</sequence>
<organism evidence="3">
    <name type="scientific">Magnaporthiopsis poae (strain ATCC 64411 / 73-15)</name>
    <name type="common">Kentucky bluegrass fungus</name>
    <name type="synonym">Magnaporthe poae</name>
    <dbReference type="NCBI Taxonomy" id="644358"/>
    <lineage>
        <taxon>Eukaryota</taxon>
        <taxon>Fungi</taxon>
        <taxon>Dikarya</taxon>
        <taxon>Ascomycota</taxon>
        <taxon>Pezizomycotina</taxon>
        <taxon>Sordariomycetes</taxon>
        <taxon>Sordariomycetidae</taxon>
        <taxon>Magnaporthales</taxon>
        <taxon>Magnaporthaceae</taxon>
        <taxon>Magnaporthiopsis</taxon>
    </lineage>
</organism>
<dbReference type="VEuPathDB" id="FungiDB:MAPG_09370"/>
<feature type="non-terminal residue" evidence="3">
    <location>
        <position position="417"/>
    </location>
</feature>
<accession>A0A0H2U3E1</accession>
<dbReference type="OrthoDB" id="2342176at2759"/>
<keyword evidence="2" id="KW-0732">Signal</keyword>
<feature type="region of interest" description="Disordered" evidence="1">
    <location>
        <begin position="258"/>
        <end position="311"/>
    </location>
</feature>
<feature type="chain" id="PRO_5005202594" description="Endoglucanase" evidence="2">
    <location>
        <begin position="23"/>
        <end position="417"/>
    </location>
</feature>
<feature type="compositionally biased region" description="Low complexity" evidence="1">
    <location>
        <begin position="270"/>
        <end position="311"/>
    </location>
</feature>
<name>A0A0H2U3E1_MAGP6</name>
<evidence type="ECO:0000256" key="2">
    <source>
        <dbReference type="SAM" id="SignalP"/>
    </source>
</evidence>
<evidence type="ECO:0000313" key="3">
    <source>
        <dbReference type="EMBL" id="KLU90845.1"/>
    </source>
</evidence>